<comment type="caution">
    <text evidence="1">The sequence shown here is derived from an EMBL/GenBank/DDBJ whole genome shotgun (WGS) entry which is preliminary data.</text>
</comment>
<organism evidence="1 2">
    <name type="scientific">Acaulospora colombiana</name>
    <dbReference type="NCBI Taxonomy" id="27376"/>
    <lineage>
        <taxon>Eukaryota</taxon>
        <taxon>Fungi</taxon>
        <taxon>Fungi incertae sedis</taxon>
        <taxon>Mucoromycota</taxon>
        <taxon>Glomeromycotina</taxon>
        <taxon>Glomeromycetes</taxon>
        <taxon>Diversisporales</taxon>
        <taxon>Acaulosporaceae</taxon>
        <taxon>Acaulospora</taxon>
    </lineage>
</organism>
<proteinExistence type="predicted"/>
<accession>A0ACA9N0F5</accession>
<evidence type="ECO:0000313" key="2">
    <source>
        <dbReference type="Proteomes" id="UP000789525"/>
    </source>
</evidence>
<evidence type="ECO:0000313" key="1">
    <source>
        <dbReference type="EMBL" id="CAG8626235.1"/>
    </source>
</evidence>
<sequence>MTNPNGLLSAYKDRYRALNFQLRDMAETCKKSANFAKNFSVKKVLELMHKILLEATLKVEAMNRILTEPPPPLKTENDIVKHLSSGSNPIPTFTLAINAAQHRLEELDITSACRTAAKYEEILGRPKEYESLGRIYKTLAHILDNITTECLTFSKGWKPIRQGLREKFAAEKGLPLPEPLEDYSDVLLAKWNELPFKVEACFEGRSMDKSTLLIDFDVFKKVGKDWVKPQVRGASHKSQLPSVEDHFREIIDETPIPPHLERLGQMGLRTDASILWKDFKQLARSSLRNESLRIAFAGIVNHGKSSAINALLGRIVLRAD</sequence>
<gene>
    <name evidence="1" type="ORF">ACOLOM_LOCUS7498</name>
</gene>
<keyword evidence="2" id="KW-1185">Reference proteome</keyword>
<dbReference type="EMBL" id="CAJVPT010017409">
    <property type="protein sequence ID" value="CAG8626235.1"/>
    <property type="molecule type" value="Genomic_DNA"/>
</dbReference>
<protein>
    <submittedName>
        <fullName evidence="1">13628_t:CDS:1</fullName>
    </submittedName>
</protein>
<feature type="non-terminal residue" evidence="1">
    <location>
        <position position="320"/>
    </location>
</feature>
<dbReference type="Proteomes" id="UP000789525">
    <property type="component" value="Unassembled WGS sequence"/>
</dbReference>
<reference evidence="1" key="1">
    <citation type="submission" date="2021-06" db="EMBL/GenBank/DDBJ databases">
        <authorList>
            <person name="Kallberg Y."/>
            <person name="Tangrot J."/>
            <person name="Rosling A."/>
        </authorList>
    </citation>
    <scope>NUCLEOTIDE SEQUENCE</scope>
    <source>
        <strain evidence="1">CL356</strain>
    </source>
</reference>
<name>A0ACA9N0F5_9GLOM</name>